<proteinExistence type="predicted"/>
<evidence type="ECO:0000313" key="3">
    <source>
        <dbReference type="Proteomes" id="UP001174677"/>
    </source>
</evidence>
<reference evidence="2" key="1">
    <citation type="journal article" date="2023" name="Plant Biotechnol. J.">
        <title>Chromosome-level wild Hevea brasiliensis genome provides new tools for genomic-assisted breeding and valuable loci to elevate rubber yield.</title>
        <authorList>
            <person name="Cheng H."/>
            <person name="Song X."/>
            <person name="Hu Y."/>
            <person name="Wu T."/>
            <person name="Yang Q."/>
            <person name="An Z."/>
            <person name="Feng S."/>
            <person name="Deng Z."/>
            <person name="Wu W."/>
            <person name="Zeng X."/>
            <person name="Tu M."/>
            <person name="Wang X."/>
            <person name="Huang H."/>
        </authorList>
    </citation>
    <scope>NUCLEOTIDE SEQUENCE</scope>
    <source>
        <strain evidence="2">MT/VB/25A 57/8</strain>
    </source>
</reference>
<keyword evidence="1" id="KW-0175">Coiled coil</keyword>
<keyword evidence="3" id="KW-1185">Reference proteome</keyword>
<organism evidence="2 3">
    <name type="scientific">Hevea brasiliensis</name>
    <name type="common">Para rubber tree</name>
    <name type="synonym">Siphonia brasiliensis</name>
    <dbReference type="NCBI Taxonomy" id="3981"/>
    <lineage>
        <taxon>Eukaryota</taxon>
        <taxon>Viridiplantae</taxon>
        <taxon>Streptophyta</taxon>
        <taxon>Embryophyta</taxon>
        <taxon>Tracheophyta</taxon>
        <taxon>Spermatophyta</taxon>
        <taxon>Magnoliopsida</taxon>
        <taxon>eudicotyledons</taxon>
        <taxon>Gunneridae</taxon>
        <taxon>Pentapetalae</taxon>
        <taxon>rosids</taxon>
        <taxon>fabids</taxon>
        <taxon>Malpighiales</taxon>
        <taxon>Euphorbiaceae</taxon>
        <taxon>Crotonoideae</taxon>
        <taxon>Micrandreae</taxon>
        <taxon>Hevea</taxon>
    </lineage>
</organism>
<sequence length="103" mass="12141">MLSQTACVLKELSRLNLDYSESFKNAVEILKRESKIAEQLSSFEKEFKEFKNEIEDAKLRKDMTEAVQMEQIIAFLENADAIKSHEEREKKVYWWNESCTENG</sequence>
<name>A0ABQ9M359_HEVBR</name>
<evidence type="ECO:0000256" key="1">
    <source>
        <dbReference type="SAM" id="Coils"/>
    </source>
</evidence>
<feature type="coiled-coil region" evidence="1">
    <location>
        <begin position="40"/>
        <end position="67"/>
    </location>
</feature>
<protein>
    <submittedName>
        <fullName evidence="2">Uncharacterized protein</fullName>
    </submittedName>
</protein>
<gene>
    <name evidence="2" type="ORF">P3X46_017340</name>
</gene>
<dbReference type="Proteomes" id="UP001174677">
    <property type="component" value="Chromosome 9"/>
</dbReference>
<accession>A0ABQ9M359</accession>
<dbReference type="EMBL" id="JARPOI010000009">
    <property type="protein sequence ID" value="KAJ9174303.1"/>
    <property type="molecule type" value="Genomic_DNA"/>
</dbReference>
<evidence type="ECO:0000313" key="2">
    <source>
        <dbReference type="EMBL" id="KAJ9174303.1"/>
    </source>
</evidence>
<comment type="caution">
    <text evidence="2">The sequence shown here is derived from an EMBL/GenBank/DDBJ whole genome shotgun (WGS) entry which is preliminary data.</text>
</comment>